<organism evidence="2 3">
    <name type="scientific">Clostridium argentinense CDC 2741</name>
    <dbReference type="NCBI Taxonomy" id="1418104"/>
    <lineage>
        <taxon>Bacteria</taxon>
        <taxon>Bacillati</taxon>
        <taxon>Bacillota</taxon>
        <taxon>Clostridia</taxon>
        <taxon>Eubacteriales</taxon>
        <taxon>Clostridiaceae</taxon>
        <taxon>Clostridium</taxon>
    </lineage>
</organism>
<evidence type="ECO:0000313" key="2">
    <source>
        <dbReference type="EMBL" id="KIE45420.1"/>
    </source>
</evidence>
<dbReference type="RefSeq" id="WP_039635251.1">
    <property type="nucleotide sequence ID" value="NZ_AYSO01000019.1"/>
</dbReference>
<dbReference type="AlphaFoldDB" id="A0A0C1UD58"/>
<evidence type="ECO:0000313" key="3">
    <source>
        <dbReference type="Proteomes" id="UP000031366"/>
    </source>
</evidence>
<keyword evidence="1" id="KW-0812">Transmembrane</keyword>
<dbReference type="OrthoDB" id="9833102at2"/>
<protein>
    <submittedName>
        <fullName evidence="2">Uncharacterized protein</fullName>
    </submittedName>
</protein>
<gene>
    <name evidence="2" type="ORF">U732_2658</name>
</gene>
<sequence>MKRKIYSFIVILYTIFTICIFKFYATDKRNEEIVSNIFNRENIMIDNDQIFGIHEKNDEHKELEKEEKIEKNIQMDNSKSKFNDMNLDTKLFSDELDENVEVIVEGEFDSYNIEQRKKNSVIKVPPEEIETALSINDKVKLFTMSDKIPKEEQNKISDYLQYKNQKIGVRKSLDVLKNYLSEKELYEVKNIARKFIDMDTVENTD</sequence>
<dbReference type="EMBL" id="AYSO01000019">
    <property type="protein sequence ID" value="KIE45420.1"/>
    <property type="molecule type" value="Genomic_DNA"/>
</dbReference>
<reference evidence="2 3" key="1">
    <citation type="journal article" date="2015" name="Infect. Genet. Evol.">
        <title>Genomic sequences of six botulinum neurotoxin-producing strains representing three clostridial species illustrate the mobility and diversity of botulinum neurotoxin genes.</title>
        <authorList>
            <person name="Smith T.J."/>
            <person name="Hill K.K."/>
            <person name="Xie G."/>
            <person name="Foley B.T."/>
            <person name="Williamson C.H."/>
            <person name="Foster J.T."/>
            <person name="Johnson S.L."/>
            <person name="Chertkov O."/>
            <person name="Teshima H."/>
            <person name="Gibbons H.S."/>
            <person name="Johnsky L.A."/>
            <person name="Karavis M.A."/>
            <person name="Smith L.A."/>
        </authorList>
    </citation>
    <scope>NUCLEOTIDE SEQUENCE [LARGE SCALE GENOMIC DNA]</scope>
    <source>
        <strain evidence="2 3">CDC 2741</strain>
    </source>
</reference>
<keyword evidence="1" id="KW-1133">Transmembrane helix</keyword>
<evidence type="ECO:0000256" key="1">
    <source>
        <dbReference type="SAM" id="Phobius"/>
    </source>
</evidence>
<name>A0A0C1UD58_9CLOT</name>
<proteinExistence type="predicted"/>
<keyword evidence="1" id="KW-0472">Membrane</keyword>
<dbReference type="Proteomes" id="UP000031366">
    <property type="component" value="Unassembled WGS sequence"/>
</dbReference>
<feature type="transmembrane region" description="Helical" evidence="1">
    <location>
        <begin position="6"/>
        <end position="25"/>
    </location>
</feature>
<keyword evidence="3" id="KW-1185">Reference proteome</keyword>
<accession>A0A0C1UD58</accession>
<comment type="caution">
    <text evidence="2">The sequence shown here is derived from an EMBL/GenBank/DDBJ whole genome shotgun (WGS) entry which is preliminary data.</text>
</comment>